<comment type="caution">
    <text evidence="2">The sequence shown here is derived from an EMBL/GenBank/DDBJ whole genome shotgun (WGS) entry which is preliminary data.</text>
</comment>
<dbReference type="AlphaFoldDB" id="X1HR32"/>
<gene>
    <name evidence="2" type="ORF">S03H2_36483</name>
</gene>
<evidence type="ECO:0000313" key="2">
    <source>
        <dbReference type="EMBL" id="GAH56299.1"/>
    </source>
</evidence>
<reference evidence="2" key="1">
    <citation type="journal article" date="2014" name="Front. Microbiol.">
        <title>High frequency of phylogenetically diverse reductive dehalogenase-homologous genes in deep subseafloor sedimentary metagenomes.</title>
        <authorList>
            <person name="Kawai M."/>
            <person name="Futagami T."/>
            <person name="Toyoda A."/>
            <person name="Takaki Y."/>
            <person name="Nishi S."/>
            <person name="Hori S."/>
            <person name="Arai W."/>
            <person name="Tsubouchi T."/>
            <person name="Morono Y."/>
            <person name="Uchiyama I."/>
            <person name="Ito T."/>
            <person name="Fujiyama A."/>
            <person name="Inagaki F."/>
            <person name="Takami H."/>
        </authorList>
    </citation>
    <scope>NUCLEOTIDE SEQUENCE</scope>
    <source>
        <strain evidence="2">Expedition CK06-06</strain>
    </source>
</reference>
<dbReference type="InterPro" id="IPR007627">
    <property type="entry name" value="RNA_pol_sigma70_r2"/>
</dbReference>
<evidence type="ECO:0000259" key="1">
    <source>
        <dbReference type="Pfam" id="PF04542"/>
    </source>
</evidence>
<dbReference type="InterPro" id="IPR014284">
    <property type="entry name" value="RNA_pol_sigma-70_dom"/>
</dbReference>
<dbReference type="InterPro" id="IPR036388">
    <property type="entry name" value="WH-like_DNA-bd_sf"/>
</dbReference>
<name>X1HR32_9ZZZZ</name>
<dbReference type="Gene3D" id="1.10.10.10">
    <property type="entry name" value="Winged helix-like DNA-binding domain superfamily/Winged helix DNA-binding domain"/>
    <property type="match status" value="1"/>
</dbReference>
<dbReference type="EMBL" id="BARU01022395">
    <property type="protein sequence ID" value="GAH56299.1"/>
    <property type="molecule type" value="Genomic_DNA"/>
</dbReference>
<dbReference type="GO" id="GO:0003700">
    <property type="term" value="F:DNA-binding transcription factor activity"/>
    <property type="evidence" value="ECO:0007669"/>
    <property type="project" value="InterPro"/>
</dbReference>
<dbReference type="Gene3D" id="1.20.120.1810">
    <property type="match status" value="1"/>
</dbReference>
<dbReference type="Pfam" id="PF04542">
    <property type="entry name" value="Sigma70_r2"/>
    <property type="match status" value="1"/>
</dbReference>
<dbReference type="SUPFAM" id="SSF88946">
    <property type="entry name" value="Sigma2 domain of RNA polymerase sigma factors"/>
    <property type="match status" value="1"/>
</dbReference>
<dbReference type="InterPro" id="IPR050239">
    <property type="entry name" value="Sigma-70_RNA_pol_init_factors"/>
</dbReference>
<proteinExistence type="predicted"/>
<dbReference type="SUPFAM" id="SSF88659">
    <property type="entry name" value="Sigma3 and sigma4 domains of RNA polymerase sigma factors"/>
    <property type="match status" value="1"/>
</dbReference>
<dbReference type="GO" id="GO:0006352">
    <property type="term" value="P:DNA-templated transcription initiation"/>
    <property type="evidence" value="ECO:0007669"/>
    <property type="project" value="InterPro"/>
</dbReference>
<dbReference type="PANTHER" id="PTHR30603:SF17">
    <property type="entry name" value="RNA POLYMERASE SIGMA-G FACTOR"/>
    <property type="match status" value="1"/>
</dbReference>
<dbReference type="InterPro" id="IPR013325">
    <property type="entry name" value="RNA_pol_sigma_r2"/>
</dbReference>
<dbReference type="InterPro" id="IPR013324">
    <property type="entry name" value="RNA_pol_sigma_r3/r4-like"/>
</dbReference>
<accession>X1HR32</accession>
<dbReference type="PANTHER" id="PTHR30603">
    <property type="entry name" value="RNA POLYMERASE SIGMA FACTOR RPO"/>
    <property type="match status" value="1"/>
</dbReference>
<feature type="domain" description="RNA polymerase sigma-70 region 2" evidence="1">
    <location>
        <begin position="17"/>
        <end position="81"/>
    </location>
</feature>
<organism evidence="2">
    <name type="scientific">marine sediment metagenome</name>
    <dbReference type="NCBI Taxonomy" id="412755"/>
    <lineage>
        <taxon>unclassified sequences</taxon>
        <taxon>metagenomes</taxon>
        <taxon>ecological metagenomes</taxon>
    </lineage>
</organism>
<protein>
    <recommendedName>
        <fullName evidence="1">RNA polymerase sigma-70 region 2 domain-containing protein</fullName>
    </recommendedName>
</protein>
<sequence>MTVVTKAEKITDDQIIKYQPLVKSIAYKFINSGEPLEDLEQLGYIGLINAINLYNQKKGIKFITYATWLISGEIRHYIRDKHQVIKIPSWMMKLNIKVDEFIISYKKENNKFPSLSEISEKFNLTEEGIKEILKAREAVQIVSLDQEHRKYSSNSYPNIEKIKSKNY</sequence>
<feature type="non-terminal residue" evidence="2">
    <location>
        <position position="167"/>
    </location>
</feature>
<dbReference type="NCBIfam" id="TIGR02937">
    <property type="entry name" value="sigma70-ECF"/>
    <property type="match status" value="1"/>
</dbReference>